<dbReference type="STRING" id="273121.WS1348"/>
<dbReference type="Proteomes" id="UP000000422">
    <property type="component" value="Chromosome"/>
</dbReference>
<dbReference type="EMBL" id="BX571660">
    <property type="protein sequence ID" value="CAE10419.1"/>
    <property type="molecule type" value="Genomic_DNA"/>
</dbReference>
<sequence length="143" mass="15685">MTYFIATDHAGFSIKDHVKEFIRQKGHEVIDLGPASADRVDYPDYAHELCQKVLENRESAGILICGTGIGMSITANRHKGIRAALCHDAYTATLTRMHNDANVLCMGERVVGLGVVDSILEAFLSTPFEGGRHACRIGKIEQE</sequence>
<feature type="binding site" evidence="4">
    <location>
        <position position="132"/>
    </location>
    <ligand>
        <name>D-ribulose 5-phosphate</name>
        <dbReference type="ChEBI" id="CHEBI:58121"/>
    </ligand>
</feature>
<dbReference type="PANTHER" id="PTHR30345:SF0">
    <property type="entry name" value="DNA DAMAGE-REPAIR_TOLERATION PROTEIN DRT102"/>
    <property type="match status" value="1"/>
</dbReference>
<dbReference type="SUPFAM" id="SSF89623">
    <property type="entry name" value="Ribose/Galactose isomerase RpiB/AlsB"/>
    <property type="match status" value="1"/>
</dbReference>
<gene>
    <name evidence="5" type="primary">lacA</name>
    <name evidence="5" type="ordered locus">WS1348</name>
</gene>
<feature type="binding site" evidence="4">
    <location>
        <position position="99"/>
    </location>
    <ligand>
        <name>D-ribulose 5-phosphate</name>
        <dbReference type="ChEBI" id="CHEBI:58121"/>
    </ligand>
</feature>
<feature type="binding site" evidence="4">
    <location>
        <position position="109"/>
    </location>
    <ligand>
        <name>D-ribulose 5-phosphate</name>
        <dbReference type="ChEBI" id="CHEBI:58121"/>
    </ligand>
</feature>
<feature type="active site" description="Proton acceptor" evidence="3">
    <location>
        <position position="65"/>
    </location>
</feature>
<name>Q7M8W9_WOLSU</name>
<evidence type="ECO:0000256" key="4">
    <source>
        <dbReference type="PIRSR" id="PIRSR005384-2"/>
    </source>
</evidence>
<reference evidence="5 6" key="1">
    <citation type="journal article" date="2003" name="Proc. Natl. Acad. Sci. U.S.A.">
        <title>Complete genome sequence and analysis of Wolinella succinogenes.</title>
        <authorList>
            <person name="Baar C."/>
            <person name="Eppinger M."/>
            <person name="Raddatz G."/>
            <person name="Simon JM."/>
            <person name="Lanz C."/>
            <person name="Klimmek O."/>
            <person name="Nandakumar R."/>
            <person name="Gross R."/>
            <person name="Rosinus A."/>
            <person name="Keller H."/>
            <person name="Jagtap P."/>
            <person name="Linke B."/>
            <person name="Meyer F."/>
            <person name="Lederer H."/>
            <person name="Schuster S.C."/>
        </authorList>
    </citation>
    <scope>NUCLEOTIDE SEQUENCE [LARGE SCALE GENOMIC DNA]</scope>
    <source>
        <strain evidence="6">ATCC 29543 / DSM 1740 / CCUG 13145 / JCM 31913 / LMG 7466 / NCTC 11488 / FDC 602W</strain>
    </source>
</reference>
<dbReference type="PIRSF" id="PIRSF005384">
    <property type="entry name" value="RpiB_LacA_B"/>
    <property type="match status" value="1"/>
</dbReference>
<dbReference type="NCBIfam" id="NF004051">
    <property type="entry name" value="PRK05571.1"/>
    <property type="match status" value="1"/>
</dbReference>
<feature type="binding site" evidence="4">
    <location>
        <begin position="8"/>
        <end position="9"/>
    </location>
    <ligand>
        <name>D-ribulose 5-phosphate</name>
        <dbReference type="ChEBI" id="CHEBI:58121"/>
    </ligand>
</feature>
<dbReference type="RefSeq" id="WP_011139205.1">
    <property type="nucleotide sequence ID" value="NC_005090.1"/>
</dbReference>
<protein>
    <submittedName>
        <fullName evidence="5">RIBOSE 5-PHOSPHATE ISOMERASE</fullName>
    </submittedName>
</protein>
<proteinExistence type="inferred from homology"/>
<dbReference type="Pfam" id="PF02502">
    <property type="entry name" value="LacAB_rpiB"/>
    <property type="match status" value="1"/>
</dbReference>
<dbReference type="PANTHER" id="PTHR30345">
    <property type="entry name" value="RIBOSE-5-PHOSPHATE ISOMERASE B"/>
    <property type="match status" value="1"/>
</dbReference>
<dbReference type="GO" id="GO:0004751">
    <property type="term" value="F:ribose-5-phosphate isomerase activity"/>
    <property type="evidence" value="ECO:0007669"/>
    <property type="project" value="TreeGrafter"/>
</dbReference>
<dbReference type="KEGG" id="wsu:WS1348"/>
<dbReference type="eggNOG" id="COG0698">
    <property type="taxonomic scope" value="Bacteria"/>
</dbReference>
<dbReference type="InterPro" id="IPR003500">
    <property type="entry name" value="RpiB_LacA_LacB"/>
</dbReference>
<comment type="similarity">
    <text evidence="1">Belongs to the LacAB/RpiB family.</text>
</comment>
<evidence type="ECO:0000313" key="5">
    <source>
        <dbReference type="EMBL" id="CAE10419.1"/>
    </source>
</evidence>
<evidence type="ECO:0000256" key="2">
    <source>
        <dbReference type="ARBA" id="ARBA00023235"/>
    </source>
</evidence>
<dbReference type="NCBIfam" id="TIGR00689">
    <property type="entry name" value="rpiB_lacA_lacB"/>
    <property type="match status" value="1"/>
</dbReference>
<dbReference type="InterPro" id="IPR004785">
    <property type="entry name" value="RpiB"/>
</dbReference>
<organism evidence="6">
    <name type="scientific">Wolinella succinogenes (strain ATCC 29543 / DSM 1740 / CCUG 13145 / JCM 31913 / LMG 7466 / NCTC 11488 / FDC 602W)</name>
    <name type="common">Vibrio succinogenes</name>
    <dbReference type="NCBI Taxonomy" id="273121"/>
    <lineage>
        <taxon>Bacteria</taxon>
        <taxon>Pseudomonadati</taxon>
        <taxon>Campylobacterota</taxon>
        <taxon>Epsilonproteobacteria</taxon>
        <taxon>Campylobacterales</taxon>
        <taxon>Helicobacteraceae</taxon>
        <taxon>Wolinella</taxon>
    </lineage>
</organism>
<feature type="active site" description="Proton donor" evidence="3">
    <location>
        <position position="98"/>
    </location>
</feature>
<dbReference type="InterPro" id="IPR036569">
    <property type="entry name" value="RpiB_LacA_LacB_sf"/>
</dbReference>
<feature type="binding site" evidence="4">
    <location>
        <begin position="66"/>
        <end position="70"/>
    </location>
    <ligand>
        <name>D-ribulose 5-phosphate</name>
        <dbReference type="ChEBI" id="CHEBI:58121"/>
    </ligand>
</feature>
<feature type="binding site" evidence="4">
    <location>
        <position position="136"/>
    </location>
    <ligand>
        <name>D-ribulose 5-phosphate</name>
        <dbReference type="ChEBI" id="CHEBI:58121"/>
    </ligand>
</feature>
<keyword evidence="6" id="KW-1185">Reference proteome</keyword>
<evidence type="ECO:0000313" key="6">
    <source>
        <dbReference type="Proteomes" id="UP000000422"/>
    </source>
</evidence>
<evidence type="ECO:0000256" key="3">
    <source>
        <dbReference type="PIRSR" id="PIRSR005384-1"/>
    </source>
</evidence>
<evidence type="ECO:0000256" key="1">
    <source>
        <dbReference type="ARBA" id="ARBA00008754"/>
    </source>
</evidence>
<dbReference type="HOGENOM" id="CLU_091396_4_1_7"/>
<dbReference type="GO" id="GO:0009052">
    <property type="term" value="P:pentose-phosphate shunt, non-oxidative branch"/>
    <property type="evidence" value="ECO:0007669"/>
    <property type="project" value="TreeGrafter"/>
</dbReference>
<keyword evidence="2 5" id="KW-0413">Isomerase</keyword>
<dbReference type="NCBIfam" id="TIGR01120">
    <property type="entry name" value="rpiB"/>
    <property type="match status" value="1"/>
</dbReference>
<dbReference type="GO" id="GO:0019316">
    <property type="term" value="P:D-allose catabolic process"/>
    <property type="evidence" value="ECO:0007669"/>
    <property type="project" value="TreeGrafter"/>
</dbReference>
<dbReference type="Gene3D" id="3.40.1400.10">
    <property type="entry name" value="Sugar-phosphate isomerase, RpiB/LacA/LacB"/>
    <property type="match status" value="1"/>
</dbReference>
<accession>Q7M8W9</accession>
<dbReference type="AlphaFoldDB" id="Q7M8W9"/>